<accession>A0A0A0P5X5</accession>
<protein>
    <submittedName>
        <fullName evidence="1">Uncharacterized protein</fullName>
    </submittedName>
</protein>
<reference evidence="1" key="1">
    <citation type="submission" date="2013-08" db="EMBL/GenBank/DDBJ databases">
        <title>Identification of novel archaea and viruses from Sulfolobales-dominated Mexican hot springs metagenomes.</title>
        <authorList>
            <person name="Servin-Garciduenas L.E."/>
            <person name="Erdmann S."/>
            <person name="Peng X."/>
            <person name="Garrett R.A."/>
            <person name="Martinez-Romero E."/>
        </authorList>
    </citation>
    <scope>NUCLEOTIDE SEQUENCE</scope>
</reference>
<evidence type="ECO:0000313" key="1">
    <source>
        <dbReference type="EMBL" id="AHA92086.1"/>
    </source>
</evidence>
<gene>
    <name evidence="1" type="primary">orf19</name>
</gene>
<name>A0A0A0P5X5_9VIRU</name>
<dbReference type="EMBL" id="KF547927">
    <property type="protein sequence ID" value="AHA92086.1"/>
    <property type="molecule type" value="Genomic_DNA"/>
</dbReference>
<proteinExistence type="predicted"/>
<organism evidence="1">
    <name type="scientific">Los Azufres archaeal virus 2</name>
    <dbReference type="NCBI Taxonomy" id="1425359"/>
    <lineage>
        <taxon>Viruses</taxon>
    </lineage>
</organism>
<sequence>MERDYGIINAFGAVLHWSGWGVSDDAPDNDLGEVLHGSGFSFSASLCISKRKNDKPSLIRLASFGVILA</sequence>